<protein>
    <submittedName>
        <fullName evidence="3">Uncharacterized protein</fullName>
    </submittedName>
</protein>
<dbReference type="AlphaFoldDB" id="A0A0H2SAW5"/>
<keyword evidence="2" id="KW-0812">Transmembrane</keyword>
<dbReference type="InParanoid" id="A0A0H2SAW5"/>
<evidence type="ECO:0000313" key="3">
    <source>
        <dbReference type="EMBL" id="KLO18883.1"/>
    </source>
</evidence>
<dbReference type="Proteomes" id="UP000053477">
    <property type="component" value="Unassembled WGS sequence"/>
</dbReference>
<proteinExistence type="predicted"/>
<dbReference type="OrthoDB" id="3256943at2759"/>
<feature type="compositionally biased region" description="Low complexity" evidence="1">
    <location>
        <begin position="269"/>
        <end position="280"/>
    </location>
</feature>
<feature type="compositionally biased region" description="Polar residues" evidence="1">
    <location>
        <begin position="243"/>
        <end position="262"/>
    </location>
</feature>
<dbReference type="EMBL" id="KQ085890">
    <property type="protein sequence ID" value="KLO18883.1"/>
    <property type="molecule type" value="Genomic_DNA"/>
</dbReference>
<reference evidence="3 4" key="1">
    <citation type="submission" date="2015-04" db="EMBL/GenBank/DDBJ databases">
        <title>Complete genome sequence of Schizopora paradoxa KUC8140, a cosmopolitan wood degrader in East Asia.</title>
        <authorList>
            <consortium name="DOE Joint Genome Institute"/>
            <person name="Min B."/>
            <person name="Park H."/>
            <person name="Jang Y."/>
            <person name="Kim J.-J."/>
            <person name="Kim K.H."/>
            <person name="Pangilinan J."/>
            <person name="Lipzen A."/>
            <person name="Riley R."/>
            <person name="Grigoriev I.V."/>
            <person name="Spatafora J.W."/>
            <person name="Choi I.-G."/>
        </authorList>
    </citation>
    <scope>NUCLEOTIDE SEQUENCE [LARGE SCALE GENOMIC DNA]</scope>
    <source>
        <strain evidence="3 4">KUC8140</strain>
    </source>
</reference>
<gene>
    <name evidence="3" type="ORF">SCHPADRAFT_924762</name>
</gene>
<feature type="transmembrane region" description="Helical" evidence="2">
    <location>
        <begin position="43"/>
        <end position="62"/>
    </location>
</feature>
<feature type="region of interest" description="Disordered" evidence="1">
    <location>
        <begin position="192"/>
        <end position="228"/>
    </location>
</feature>
<sequence>MSSITMTVTGSALPHSSSAAPNQQPQANSNDMSSTAQASSLYLYTFLATLVLLLGVSSAVVLRSITLRVRQRRAIEEAIRNGTYVAPDARVGSFLRGMLAQKPVLHDAYLATGANGNTYGKEVDDEGLTKEKDGWSGIMPVAVSLVTKNDSQNATPLPAPSVMQIRRQTTQIGFFAGLYSLWSERPSAVRRRAERAERAARATAAQTGTGSVGASEEKQRAPTPDPPPALRVAVLIAMPDPSRSASAQRRGSDFSTTETLVSGDSRRPSTASTSTSSSSSLDADVKGKGRDMMPPIADAENEESVPYLEFGVAEIPITDIKSSSTT</sequence>
<feature type="region of interest" description="Disordered" evidence="1">
    <location>
        <begin position="1"/>
        <end position="32"/>
    </location>
</feature>
<evidence type="ECO:0000256" key="2">
    <source>
        <dbReference type="SAM" id="Phobius"/>
    </source>
</evidence>
<keyword evidence="2" id="KW-1133">Transmembrane helix</keyword>
<keyword evidence="4" id="KW-1185">Reference proteome</keyword>
<evidence type="ECO:0000256" key="1">
    <source>
        <dbReference type="SAM" id="MobiDB-lite"/>
    </source>
</evidence>
<keyword evidence="2" id="KW-0472">Membrane</keyword>
<evidence type="ECO:0000313" key="4">
    <source>
        <dbReference type="Proteomes" id="UP000053477"/>
    </source>
</evidence>
<feature type="region of interest" description="Disordered" evidence="1">
    <location>
        <begin position="241"/>
        <end position="302"/>
    </location>
</feature>
<organism evidence="3 4">
    <name type="scientific">Schizopora paradoxa</name>
    <dbReference type="NCBI Taxonomy" id="27342"/>
    <lineage>
        <taxon>Eukaryota</taxon>
        <taxon>Fungi</taxon>
        <taxon>Dikarya</taxon>
        <taxon>Basidiomycota</taxon>
        <taxon>Agaricomycotina</taxon>
        <taxon>Agaricomycetes</taxon>
        <taxon>Hymenochaetales</taxon>
        <taxon>Schizoporaceae</taxon>
        <taxon>Schizopora</taxon>
    </lineage>
</organism>
<name>A0A0H2SAW5_9AGAM</name>
<accession>A0A0H2SAW5</accession>